<sequence length="80" mass="8811">MRITLTLDPDVATMIETIRRERGATLRDVVNDALRKGLAQTKPTSREVFATRTVTLGQPSRPGVDDVADVLEQVEDGLHP</sequence>
<comment type="caution">
    <text evidence="1">The sequence shown here is derived from an EMBL/GenBank/DDBJ whole genome shotgun (WGS) entry which is preliminary data.</text>
</comment>
<dbReference type="RefSeq" id="WP_111257660.1">
    <property type="nucleotide sequence ID" value="NZ_POTW01000092.1"/>
</dbReference>
<organism evidence="1 2">
    <name type="scientific">Jiangella anatolica</name>
    <dbReference type="NCBI Taxonomy" id="2670374"/>
    <lineage>
        <taxon>Bacteria</taxon>
        <taxon>Bacillati</taxon>
        <taxon>Actinomycetota</taxon>
        <taxon>Actinomycetes</taxon>
        <taxon>Jiangellales</taxon>
        <taxon>Jiangellaceae</taxon>
        <taxon>Jiangella</taxon>
    </lineage>
</organism>
<dbReference type="Proteomes" id="UP000248764">
    <property type="component" value="Unassembled WGS sequence"/>
</dbReference>
<dbReference type="EMBL" id="POTW01000092">
    <property type="protein sequence ID" value="PZF80327.1"/>
    <property type="molecule type" value="Genomic_DNA"/>
</dbReference>
<evidence type="ECO:0000313" key="2">
    <source>
        <dbReference type="Proteomes" id="UP000248764"/>
    </source>
</evidence>
<evidence type="ECO:0008006" key="3">
    <source>
        <dbReference type="Google" id="ProtNLM"/>
    </source>
</evidence>
<reference evidence="1 2" key="1">
    <citation type="submission" date="2018-01" db="EMBL/GenBank/DDBJ databases">
        <title>Draft genome sequence of Jiangella sp. GTF31.</title>
        <authorList>
            <person name="Sahin N."/>
            <person name="Ay H."/>
            <person name="Saygin H."/>
        </authorList>
    </citation>
    <scope>NUCLEOTIDE SEQUENCE [LARGE SCALE GENOMIC DNA]</scope>
    <source>
        <strain evidence="1 2">GTF31</strain>
    </source>
</reference>
<protein>
    <recommendedName>
        <fullName evidence="3">Antitoxin</fullName>
    </recommendedName>
</protein>
<accession>A0A2W2BXH0</accession>
<keyword evidence="2" id="KW-1185">Reference proteome</keyword>
<proteinExistence type="predicted"/>
<name>A0A2W2BXH0_9ACTN</name>
<evidence type="ECO:0000313" key="1">
    <source>
        <dbReference type="EMBL" id="PZF80327.1"/>
    </source>
</evidence>
<dbReference type="AlphaFoldDB" id="A0A2W2BXH0"/>
<gene>
    <name evidence="1" type="ORF">C1I92_26625</name>
</gene>